<dbReference type="Proteomes" id="UP000688137">
    <property type="component" value="Unassembled WGS sequence"/>
</dbReference>
<sequence length="63" mass="7529">MFSPQIIENLDNYQCCYNHNKPIRSVCIEPHYPSNKRFYCEECFKAITIEVLQAKQNKQLKMS</sequence>
<comment type="caution">
    <text evidence="1">The sequence shown here is derived from an EMBL/GenBank/DDBJ whole genome shotgun (WGS) entry which is preliminary data.</text>
</comment>
<gene>
    <name evidence="1" type="ORF">PPRIM_AZ9-3.1.T1000001</name>
</gene>
<dbReference type="AlphaFoldDB" id="A0A8S1NWI5"/>
<dbReference type="EMBL" id="CAJJDM010000103">
    <property type="protein sequence ID" value="CAD8095930.1"/>
    <property type="molecule type" value="Genomic_DNA"/>
</dbReference>
<evidence type="ECO:0000313" key="1">
    <source>
        <dbReference type="EMBL" id="CAD8095930.1"/>
    </source>
</evidence>
<evidence type="ECO:0000313" key="2">
    <source>
        <dbReference type="Proteomes" id="UP000688137"/>
    </source>
</evidence>
<keyword evidence="2" id="KW-1185">Reference proteome</keyword>
<protein>
    <submittedName>
        <fullName evidence="1">Uncharacterized protein</fullName>
    </submittedName>
</protein>
<reference evidence="1" key="1">
    <citation type="submission" date="2021-01" db="EMBL/GenBank/DDBJ databases">
        <authorList>
            <consortium name="Genoscope - CEA"/>
            <person name="William W."/>
        </authorList>
    </citation>
    <scope>NUCLEOTIDE SEQUENCE</scope>
</reference>
<proteinExistence type="predicted"/>
<accession>A0A8S1NWI5</accession>
<name>A0A8S1NWI5_PARPR</name>
<organism evidence="1 2">
    <name type="scientific">Paramecium primaurelia</name>
    <dbReference type="NCBI Taxonomy" id="5886"/>
    <lineage>
        <taxon>Eukaryota</taxon>
        <taxon>Sar</taxon>
        <taxon>Alveolata</taxon>
        <taxon>Ciliophora</taxon>
        <taxon>Intramacronucleata</taxon>
        <taxon>Oligohymenophorea</taxon>
        <taxon>Peniculida</taxon>
        <taxon>Parameciidae</taxon>
        <taxon>Paramecium</taxon>
    </lineage>
</organism>